<reference evidence="2 3" key="1">
    <citation type="submission" date="2020-04" db="EMBL/GenBank/DDBJ databases">
        <authorList>
            <person name="Liu S."/>
        </authorList>
    </citation>
    <scope>NUCLEOTIDE SEQUENCE [LARGE SCALE GENOMIC DNA]</scope>
    <source>
        <strain evidence="2 3">CGMCC 1.15091</strain>
    </source>
</reference>
<keyword evidence="3" id="KW-1185">Reference proteome</keyword>
<evidence type="ECO:0000259" key="1">
    <source>
        <dbReference type="Pfam" id="PF16841"/>
    </source>
</evidence>
<proteinExistence type="predicted"/>
<dbReference type="Pfam" id="PF16841">
    <property type="entry name" value="CBM60"/>
    <property type="match status" value="1"/>
</dbReference>
<gene>
    <name evidence="2" type="ORF">HER39_13160</name>
</gene>
<name>A0ABX1JTL1_9MICC</name>
<feature type="domain" description="Carbohydrate binding module xylan-binding" evidence="1">
    <location>
        <begin position="19"/>
        <end position="88"/>
    </location>
</feature>
<feature type="non-terminal residue" evidence="2">
    <location>
        <position position="1"/>
    </location>
</feature>
<organism evidence="2 3">
    <name type="scientific">Arthrobacter deserti</name>
    <dbReference type="NCBI Taxonomy" id="1742687"/>
    <lineage>
        <taxon>Bacteria</taxon>
        <taxon>Bacillati</taxon>
        <taxon>Actinomycetota</taxon>
        <taxon>Actinomycetes</taxon>
        <taxon>Micrococcales</taxon>
        <taxon>Micrococcaceae</taxon>
        <taxon>Arthrobacter</taxon>
    </lineage>
</organism>
<evidence type="ECO:0000313" key="2">
    <source>
        <dbReference type="EMBL" id="NKX51500.1"/>
    </source>
</evidence>
<dbReference type="Proteomes" id="UP000523795">
    <property type="component" value="Unassembled WGS sequence"/>
</dbReference>
<dbReference type="EMBL" id="JAAZSR010000241">
    <property type="protein sequence ID" value="NKX51500.1"/>
    <property type="molecule type" value="Genomic_DNA"/>
</dbReference>
<accession>A0ABX1JTL1</accession>
<feature type="non-terminal residue" evidence="2">
    <location>
        <position position="98"/>
    </location>
</feature>
<protein>
    <recommendedName>
        <fullName evidence="1">Carbohydrate binding module xylan-binding domain-containing protein</fullName>
    </recommendedName>
</protein>
<comment type="caution">
    <text evidence="2">The sequence shown here is derived from an EMBL/GenBank/DDBJ whole genome shotgun (WGS) entry which is preliminary data.</text>
</comment>
<dbReference type="Gene3D" id="2.60.60.40">
    <property type="match status" value="1"/>
</dbReference>
<dbReference type="InterPro" id="IPR031768">
    <property type="entry name" value="CBM60_xylan-bd"/>
</dbReference>
<sequence>SDAAAARGELTASGNFTRIEVRAKGELYGSQAPKARIIVDGRIAGDLTVDSAQWKTYSVTGAWTAGKHTVEVMFLNDSSVRGIVLDYLVAAGAGEADR</sequence>
<evidence type="ECO:0000313" key="3">
    <source>
        <dbReference type="Proteomes" id="UP000523795"/>
    </source>
</evidence>